<feature type="coiled-coil region" evidence="13">
    <location>
        <begin position="26"/>
        <end position="63"/>
    </location>
</feature>
<dbReference type="InterPro" id="IPR003661">
    <property type="entry name" value="HisK_dim/P_dom"/>
</dbReference>
<evidence type="ECO:0000256" key="4">
    <source>
        <dbReference type="ARBA" id="ARBA00022553"/>
    </source>
</evidence>
<dbReference type="Gene3D" id="3.30.450.20">
    <property type="entry name" value="PAS domain"/>
    <property type="match status" value="2"/>
</dbReference>
<gene>
    <name evidence="17" type="ORF">OF897_12010</name>
</gene>
<dbReference type="SMART" id="SM00387">
    <property type="entry name" value="HATPase_c"/>
    <property type="match status" value="1"/>
</dbReference>
<dbReference type="SMART" id="SM00388">
    <property type="entry name" value="HisKA"/>
    <property type="match status" value="1"/>
</dbReference>
<dbReference type="InterPro" id="IPR003594">
    <property type="entry name" value="HATPase_dom"/>
</dbReference>
<evidence type="ECO:0000256" key="5">
    <source>
        <dbReference type="ARBA" id="ARBA00022679"/>
    </source>
</evidence>
<dbReference type="PANTHER" id="PTHR42878">
    <property type="entry name" value="TWO-COMPONENT HISTIDINE KINASE"/>
    <property type="match status" value="1"/>
</dbReference>
<protein>
    <recommendedName>
        <fullName evidence="3">histidine kinase</fullName>
        <ecNumber evidence="3">2.7.13.3</ecNumber>
    </recommendedName>
</protein>
<dbReference type="SUPFAM" id="SSF47384">
    <property type="entry name" value="Homodimeric domain of signal transducing histidine kinase"/>
    <property type="match status" value="1"/>
</dbReference>
<name>A0ABT3XT53_9FLAO</name>
<dbReference type="PROSITE" id="PS50112">
    <property type="entry name" value="PAS"/>
    <property type="match status" value="2"/>
</dbReference>
<dbReference type="InterPro" id="IPR050351">
    <property type="entry name" value="BphY/WalK/GraS-like"/>
</dbReference>
<dbReference type="EC" id="2.7.13.3" evidence="3"/>
<dbReference type="Proteomes" id="UP001073122">
    <property type="component" value="Unassembled WGS sequence"/>
</dbReference>
<dbReference type="Pfam" id="PF00512">
    <property type="entry name" value="HisKA"/>
    <property type="match status" value="1"/>
</dbReference>
<evidence type="ECO:0000256" key="10">
    <source>
        <dbReference type="ARBA" id="ARBA00022989"/>
    </source>
</evidence>
<reference evidence="17" key="1">
    <citation type="submission" date="2022-10" db="EMBL/GenBank/DDBJ databases">
        <title>Chryseobacterium sp. nov., a novel bacterial species.</title>
        <authorList>
            <person name="Cao Y."/>
        </authorList>
    </citation>
    <scope>NUCLEOTIDE SEQUENCE</scope>
    <source>
        <strain evidence="17">CCTCC AB2015118</strain>
    </source>
</reference>
<evidence type="ECO:0000259" key="14">
    <source>
        <dbReference type="PROSITE" id="PS50109"/>
    </source>
</evidence>
<evidence type="ECO:0000256" key="2">
    <source>
        <dbReference type="ARBA" id="ARBA00004141"/>
    </source>
</evidence>
<feature type="domain" description="Histidine kinase" evidence="14">
    <location>
        <begin position="325"/>
        <end position="541"/>
    </location>
</feature>
<evidence type="ECO:0000256" key="12">
    <source>
        <dbReference type="ARBA" id="ARBA00023136"/>
    </source>
</evidence>
<feature type="domain" description="PAC" evidence="16">
    <location>
        <begin position="140"/>
        <end position="192"/>
    </location>
</feature>
<dbReference type="InterPro" id="IPR036097">
    <property type="entry name" value="HisK_dim/P_sf"/>
</dbReference>
<dbReference type="InterPro" id="IPR005467">
    <property type="entry name" value="His_kinase_dom"/>
</dbReference>
<sequence length="542" mass="61814">MNQIQQKALRTLAQQVIDKLSLRRNNRELLKINQQLTATNSKLRETEERLNKANTDLTESKERLQTILDLVVEGIVITDREGKITYTNRRNREIFKMDEKRMLTLTNVSPEFNNRTLDGSPLPQEEHPVTIALQRGATTINREFLVSDQHSNSVYLRMNAVPIRDHNEMITGAIGSFADITDSYFLQQKLKEREVSLRAAISSANLGTWHMDLQTKELFASARMKELFGFYQDEQISYKSVIGQIAESHRKKVIAIAEASLRQNEPSELEYPIIGYHDKKLRWLCATFYAYTDPENPNIFFFAGTTADITERKMEEQRRSDFIGMVSHELRTPLTAIKAYTNLLQRIAGKNNDKMLVSTMEKVDTQVKRMEAMINGFLEVARLGEGKIRLNITRSDLASLFKIAEEDSLVTINSHKVIFAPTETTPLDVDQDKIEQVLINFINNAVKYSPPGTTIEVSCITKNGMAQVYVKDQGMGIPIADQPFIFDRFFRVESDAMKDKKGFGIGLYICKEIIERHHGKIGVESTEGQGSVFWFSLPVSII</sequence>
<dbReference type="InterPro" id="IPR000700">
    <property type="entry name" value="PAS-assoc_C"/>
</dbReference>
<dbReference type="CDD" id="cd00130">
    <property type="entry name" value="PAS"/>
    <property type="match status" value="2"/>
</dbReference>
<organism evidence="17 18">
    <name type="scientific">Chryseobacterium formosus</name>
    <dbReference type="NCBI Taxonomy" id="1537363"/>
    <lineage>
        <taxon>Bacteria</taxon>
        <taxon>Pseudomonadati</taxon>
        <taxon>Bacteroidota</taxon>
        <taxon>Flavobacteriia</taxon>
        <taxon>Flavobacteriales</taxon>
        <taxon>Weeksellaceae</taxon>
        <taxon>Chryseobacterium group</taxon>
        <taxon>Chryseobacterium</taxon>
    </lineage>
</organism>
<dbReference type="InterPro" id="IPR036890">
    <property type="entry name" value="HATPase_C_sf"/>
</dbReference>
<evidence type="ECO:0000256" key="8">
    <source>
        <dbReference type="ARBA" id="ARBA00022777"/>
    </source>
</evidence>
<dbReference type="PRINTS" id="PR00344">
    <property type="entry name" value="BCTRLSENSOR"/>
</dbReference>
<keyword evidence="5" id="KW-0808">Transferase</keyword>
<keyword evidence="7" id="KW-0547">Nucleotide-binding</keyword>
<keyword evidence="18" id="KW-1185">Reference proteome</keyword>
<keyword evidence="13" id="KW-0175">Coiled coil</keyword>
<keyword evidence="10" id="KW-1133">Transmembrane helix</keyword>
<feature type="domain" description="PAS" evidence="15">
    <location>
        <begin position="193"/>
        <end position="264"/>
    </location>
</feature>
<evidence type="ECO:0000256" key="7">
    <source>
        <dbReference type="ARBA" id="ARBA00022741"/>
    </source>
</evidence>
<comment type="subcellular location">
    <subcellularLocation>
        <location evidence="2">Membrane</location>
        <topology evidence="2">Multi-pass membrane protein</topology>
    </subcellularLocation>
</comment>
<dbReference type="InterPro" id="IPR013767">
    <property type="entry name" value="PAS_fold"/>
</dbReference>
<keyword evidence="12" id="KW-0472">Membrane</keyword>
<dbReference type="InterPro" id="IPR000014">
    <property type="entry name" value="PAS"/>
</dbReference>
<dbReference type="Pfam" id="PF02518">
    <property type="entry name" value="HATPase_c"/>
    <property type="match status" value="1"/>
</dbReference>
<dbReference type="Gene3D" id="1.10.287.130">
    <property type="match status" value="1"/>
</dbReference>
<dbReference type="EMBL" id="JAOVZW010000013">
    <property type="protein sequence ID" value="MCX8524638.1"/>
    <property type="molecule type" value="Genomic_DNA"/>
</dbReference>
<dbReference type="InterPro" id="IPR035965">
    <property type="entry name" value="PAS-like_dom_sf"/>
</dbReference>
<accession>A0ABT3XT53</accession>
<keyword evidence="6" id="KW-0812">Transmembrane</keyword>
<evidence type="ECO:0000259" key="16">
    <source>
        <dbReference type="PROSITE" id="PS50113"/>
    </source>
</evidence>
<evidence type="ECO:0000256" key="9">
    <source>
        <dbReference type="ARBA" id="ARBA00022840"/>
    </source>
</evidence>
<feature type="domain" description="PAC" evidence="16">
    <location>
        <begin position="267"/>
        <end position="321"/>
    </location>
</feature>
<keyword evidence="9 17" id="KW-0067">ATP-binding</keyword>
<evidence type="ECO:0000256" key="13">
    <source>
        <dbReference type="SAM" id="Coils"/>
    </source>
</evidence>
<evidence type="ECO:0000259" key="15">
    <source>
        <dbReference type="PROSITE" id="PS50112"/>
    </source>
</evidence>
<keyword evidence="4" id="KW-0597">Phosphoprotein</keyword>
<dbReference type="PROSITE" id="PS50109">
    <property type="entry name" value="HIS_KIN"/>
    <property type="match status" value="1"/>
</dbReference>
<dbReference type="SUPFAM" id="SSF55874">
    <property type="entry name" value="ATPase domain of HSP90 chaperone/DNA topoisomerase II/histidine kinase"/>
    <property type="match status" value="1"/>
</dbReference>
<proteinExistence type="predicted"/>
<evidence type="ECO:0000256" key="11">
    <source>
        <dbReference type="ARBA" id="ARBA00023012"/>
    </source>
</evidence>
<evidence type="ECO:0000313" key="17">
    <source>
        <dbReference type="EMBL" id="MCX8524638.1"/>
    </source>
</evidence>
<keyword evidence="11" id="KW-0902">Two-component regulatory system</keyword>
<dbReference type="Gene3D" id="3.30.565.10">
    <property type="entry name" value="Histidine kinase-like ATPase, C-terminal domain"/>
    <property type="match status" value="1"/>
</dbReference>
<evidence type="ECO:0000256" key="3">
    <source>
        <dbReference type="ARBA" id="ARBA00012438"/>
    </source>
</evidence>
<comment type="caution">
    <text evidence="17">The sequence shown here is derived from an EMBL/GenBank/DDBJ whole genome shotgun (WGS) entry which is preliminary data.</text>
</comment>
<comment type="catalytic activity">
    <reaction evidence="1">
        <text>ATP + protein L-histidine = ADP + protein N-phospho-L-histidine.</text>
        <dbReference type="EC" id="2.7.13.3"/>
    </reaction>
</comment>
<keyword evidence="8" id="KW-0418">Kinase</keyword>
<dbReference type="PROSITE" id="PS50113">
    <property type="entry name" value="PAC"/>
    <property type="match status" value="2"/>
</dbReference>
<dbReference type="NCBIfam" id="TIGR00229">
    <property type="entry name" value="sensory_box"/>
    <property type="match status" value="2"/>
</dbReference>
<dbReference type="Pfam" id="PF00989">
    <property type="entry name" value="PAS"/>
    <property type="match status" value="1"/>
</dbReference>
<evidence type="ECO:0000256" key="6">
    <source>
        <dbReference type="ARBA" id="ARBA00022692"/>
    </source>
</evidence>
<dbReference type="PANTHER" id="PTHR42878:SF7">
    <property type="entry name" value="SENSOR HISTIDINE KINASE GLRK"/>
    <property type="match status" value="1"/>
</dbReference>
<evidence type="ECO:0000256" key="1">
    <source>
        <dbReference type="ARBA" id="ARBA00000085"/>
    </source>
</evidence>
<dbReference type="GO" id="GO:0005524">
    <property type="term" value="F:ATP binding"/>
    <property type="evidence" value="ECO:0007669"/>
    <property type="project" value="UniProtKB-KW"/>
</dbReference>
<evidence type="ECO:0000313" key="18">
    <source>
        <dbReference type="Proteomes" id="UP001073122"/>
    </source>
</evidence>
<feature type="domain" description="PAS" evidence="15">
    <location>
        <begin position="60"/>
        <end position="103"/>
    </location>
</feature>
<dbReference type="InterPro" id="IPR004358">
    <property type="entry name" value="Sig_transdc_His_kin-like_C"/>
</dbReference>
<dbReference type="CDD" id="cd00082">
    <property type="entry name" value="HisKA"/>
    <property type="match status" value="1"/>
</dbReference>
<dbReference type="SUPFAM" id="SSF55785">
    <property type="entry name" value="PYP-like sensor domain (PAS domain)"/>
    <property type="match status" value="2"/>
</dbReference>